<evidence type="ECO:0000313" key="4">
    <source>
        <dbReference type="EMBL" id="WNM62855.1"/>
    </source>
</evidence>
<proteinExistence type="inferred from homology"/>
<gene>
    <name evidence="4" type="ORF">PQG83_03640</name>
</gene>
<dbReference type="SUPFAM" id="SSF111384">
    <property type="entry name" value="OmpH-like"/>
    <property type="match status" value="1"/>
</dbReference>
<evidence type="ECO:0000256" key="1">
    <source>
        <dbReference type="ARBA" id="ARBA00009091"/>
    </source>
</evidence>
<keyword evidence="3" id="KW-0175">Coiled coil</keyword>
<dbReference type="GO" id="GO:0051082">
    <property type="term" value="F:unfolded protein binding"/>
    <property type="evidence" value="ECO:0007669"/>
    <property type="project" value="InterPro"/>
</dbReference>
<dbReference type="InterPro" id="IPR024930">
    <property type="entry name" value="Skp_dom_sf"/>
</dbReference>
<dbReference type="SMART" id="SM00935">
    <property type="entry name" value="OmpH"/>
    <property type="match status" value="1"/>
</dbReference>
<keyword evidence="5" id="KW-1185">Reference proteome</keyword>
<reference evidence="4 5" key="1">
    <citation type="submission" date="2023-01" db="EMBL/GenBank/DDBJ databases">
        <title>Cultivation and genomic characterization of new, ubiquitous marine nitrite-oxidizing bacteria from the Nitrospirales.</title>
        <authorList>
            <person name="Mueller A.J."/>
            <person name="Daebeler A."/>
            <person name="Herbold C.W."/>
            <person name="Kirkegaard R.H."/>
            <person name="Daims H."/>
        </authorList>
    </citation>
    <scope>NUCLEOTIDE SEQUENCE [LARGE SCALE GENOMIC DNA]</scope>
    <source>
        <strain evidence="4 5">DK</strain>
    </source>
</reference>
<dbReference type="PANTHER" id="PTHR35089">
    <property type="entry name" value="CHAPERONE PROTEIN SKP"/>
    <property type="match status" value="1"/>
</dbReference>
<dbReference type="KEGG" id="nneo:PQG83_03640"/>
<name>A0AA96GM36_9BACT</name>
<sequence>MRKIGVGGVGGWMTMGSLVLTFAWGCTAIGPTNPSDLPVGVVDPQRILAETVKGKRLSDALNAFMKDRQTLVELEQKELRKLESELMAQSTVLSQEARDRKEEQFREKMAGYQQKVADLNREVQEKQRELQNEFRLQVQKVVTEVAGQRGLGLVLEYGVNSGTLFYQPGLDISTEVIQALDRESGEIRIP</sequence>
<feature type="coiled-coil region" evidence="3">
    <location>
        <begin position="65"/>
        <end position="136"/>
    </location>
</feature>
<dbReference type="AlphaFoldDB" id="A0AA96GM36"/>
<comment type="similarity">
    <text evidence="1">Belongs to the Skp family.</text>
</comment>
<dbReference type="RefSeq" id="WP_312746870.1">
    <property type="nucleotide sequence ID" value="NZ_CP116968.1"/>
</dbReference>
<dbReference type="GO" id="GO:0050821">
    <property type="term" value="P:protein stabilization"/>
    <property type="evidence" value="ECO:0007669"/>
    <property type="project" value="TreeGrafter"/>
</dbReference>
<dbReference type="PANTHER" id="PTHR35089:SF1">
    <property type="entry name" value="CHAPERONE PROTEIN SKP"/>
    <property type="match status" value="1"/>
</dbReference>
<dbReference type="Pfam" id="PF03938">
    <property type="entry name" value="OmpH"/>
    <property type="match status" value="1"/>
</dbReference>
<dbReference type="EMBL" id="CP116968">
    <property type="protein sequence ID" value="WNM62855.1"/>
    <property type="molecule type" value="Genomic_DNA"/>
</dbReference>
<organism evidence="4 5">
    <name type="scientific">Candidatus Nitrospira neomarina</name>
    <dbReference type="NCBI Taxonomy" id="3020899"/>
    <lineage>
        <taxon>Bacteria</taxon>
        <taxon>Pseudomonadati</taxon>
        <taxon>Nitrospirota</taxon>
        <taxon>Nitrospiria</taxon>
        <taxon>Nitrospirales</taxon>
        <taxon>Nitrospiraceae</taxon>
        <taxon>Nitrospira</taxon>
    </lineage>
</organism>
<accession>A0AA96GM36</accession>
<evidence type="ECO:0000313" key="5">
    <source>
        <dbReference type="Proteomes" id="UP001302494"/>
    </source>
</evidence>
<evidence type="ECO:0000256" key="3">
    <source>
        <dbReference type="SAM" id="Coils"/>
    </source>
</evidence>
<dbReference type="Gene3D" id="3.30.910.20">
    <property type="entry name" value="Skp domain"/>
    <property type="match status" value="1"/>
</dbReference>
<dbReference type="Proteomes" id="UP001302494">
    <property type="component" value="Chromosome"/>
</dbReference>
<evidence type="ECO:0000256" key="2">
    <source>
        <dbReference type="ARBA" id="ARBA00022729"/>
    </source>
</evidence>
<protein>
    <submittedName>
        <fullName evidence="4">OmpH family outer membrane protein</fullName>
    </submittedName>
</protein>
<dbReference type="GO" id="GO:0005829">
    <property type="term" value="C:cytosol"/>
    <property type="evidence" value="ECO:0007669"/>
    <property type="project" value="TreeGrafter"/>
</dbReference>
<dbReference type="InterPro" id="IPR005632">
    <property type="entry name" value="Chaperone_Skp"/>
</dbReference>
<keyword evidence="2" id="KW-0732">Signal</keyword>